<reference evidence="1" key="1">
    <citation type="submission" date="2018-11" db="EMBL/GenBank/DDBJ databases">
        <authorList>
            <consortium name="Pathogen Informatics"/>
        </authorList>
    </citation>
    <scope>NUCLEOTIDE SEQUENCE</scope>
</reference>
<accession>A0A448XH65</accession>
<protein>
    <submittedName>
        <fullName evidence="1">Uncharacterized protein</fullName>
    </submittedName>
</protein>
<proteinExistence type="predicted"/>
<organism evidence="1 2">
    <name type="scientific">Protopolystoma xenopodis</name>
    <dbReference type="NCBI Taxonomy" id="117903"/>
    <lineage>
        <taxon>Eukaryota</taxon>
        <taxon>Metazoa</taxon>
        <taxon>Spiralia</taxon>
        <taxon>Lophotrochozoa</taxon>
        <taxon>Platyhelminthes</taxon>
        <taxon>Monogenea</taxon>
        <taxon>Polyopisthocotylea</taxon>
        <taxon>Polystomatidea</taxon>
        <taxon>Polystomatidae</taxon>
        <taxon>Protopolystoma</taxon>
    </lineage>
</organism>
<comment type="caution">
    <text evidence="1">The sequence shown here is derived from an EMBL/GenBank/DDBJ whole genome shotgun (WGS) entry which is preliminary data.</text>
</comment>
<evidence type="ECO:0000313" key="2">
    <source>
        <dbReference type="Proteomes" id="UP000784294"/>
    </source>
</evidence>
<dbReference type="Proteomes" id="UP000784294">
    <property type="component" value="Unassembled WGS sequence"/>
</dbReference>
<gene>
    <name evidence="1" type="ORF">PXEA_LOCUS29951</name>
</gene>
<name>A0A448XH65_9PLAT</name>
<dbReference type="EMBL" id="CAAALY010252418">
    <property type="protein sequence ID" value="VEL36511.1"/>
    <property type="molecule type" value="Genomic_DNA"/>
</dbReference>
<dbReference type="AlphaFoldDB" id="A0A448XH65"/>
<sequence>MIPDVVERTVNLWQAAHAVSHMKEAGFAGPNLEMLNQLSGLSATAVRAQFAQHPTQNPASTWASAATDTIQHRDSSAKAQMMRVFSPICIEMQFHRLELPSPRLPHAFKVHTYSPVIIYAGRMVRETNFYSRLSHFSRLFAQPTYQLRRLGSLNHSRGHIMRQRNVFLAGIIIIAGLTCGSW</sequence>
<keyword evidence="2" id="KW-1185">Reference proteome</keyword>
<evidence type="ECO:0000313" key="1">
    <source>
        <dbReference type="EMBL" id="VEL36511.1"/>
    </source>
</evidence>